<organism evidence="2 3">
    <name type="scientific">Haloarcula nitratireducens</name>
    <dbReference type="NCBI Taxonomy" id="2487749"/>
    <lineage>
        <taxon>Archaea</taxon>
        <taxon>Methanobacteriati</taxon>
        <taxon>Methanobacteriota</taxon>
        <taxon>Stenosarchaea group</taxon>
        <taxon>Halobacteria</taxon>
        <taxon>Halobacteriales</taxon>
        <taxon>Haloarculaceae</taxon>
        <taxon>Haloarcula</taxon>
    </lineage>
</organism>
<protein>
    <submittedName>
        <fullName evidence="2">Uncharacterized protein</fullName>
    </submittedName>
</protein>
<evidence type="ECO:0000313" key="2">
    <source>
        <dbReference type="EMBL" id="MBX0296206.1"/>
    </source>
</evidence>
<feature type="compositionally biased region" description="Basic residues" evidence="1">
    <location>
        <begin position="153"/>
        <end position="179"/>
    </location>
</feature>
<sequence>MFDSELATAGLEHECYVVGRTGALTTLPDTADDLLGCEKEVGRHRLEFQLSPRPFTAAGRKTIESEMRARFEAASDALLDSDEQLVSDGMWTIPPRDRTAVEYFTASDSAGAAPLPKHMVDAVRYHVQGLESATRIDAPHVSYQGETALPTASRRRYSPTTSSRRRRSTTGGSRRGRPS</sequence>
<feature type="region of interest" description="Disordered" evidence="1">
    <location>
        <begin position="138"/>
        <end position="179"/>
    </location>
</feature>
<name>A0AAW4PE31_9EURY</name>
<gene>
    <name evidence="2" type="ORF">EGH23_15110</name>
</gene>
<dbReference type="Proteomes" id="UP001430455">
    <property type="component" value="Unassembled WGS sequence"/>
</dbReference>
<keyword evidence="3" id="KW-1185">Reference proteome</keyword>
<accession>A0AAW4PE31</accession>
<proteinExistence type="predicted"/>
<reference evidence="2 3" key="1">
    <citation type="submission" date="2021-06" db="EMBL/GenBank/DDBJ databases">
        <title>Halomicroarcula sp. a new haloarchaeum isolated from saline soil.</title>
        <authorList>
            <person name="Duran-Viseras A."/>
            <person name="Sanchez-Porro C."/>
            <person name="Ventosa A."/>
        </authorList>
    </citation>
    <scope>NUCLEOTIDE SEQUENCE [LARGE SCALE GENOMIC DNA]</scope>
    <source>
        <strain evidence="2 3">F27</strain>
    </source>
</reference>
<dbReference type="RefSeq" id="WP_220580823.1">
    <property type="nucleotide sequence ID" value="NZ_RKLT01000005.1"/>
</dbReference>
<evidence type="ECO:0000256" key="1">
    <source>
        <dbReference type="SAM" id="MobiDB-lite"/>
    </source>
</evidence>
<dbReference type="AlphaFoldDB" id="A0AAW4PE31"/>
<evidence type="ECO:0000313" key="3">
    <source>
        <dbReference type="Proteomes" id="UP001430455"/>
    </source>
</evidence>
<comment type="caution">
    <text evidence="2">The sequence shown here is derived from an EMBL/GenBank/DDBJ whole genome shotgun (WGS) entry which is preliminary data.</text>
</comment>
<dbReference type="EMBL" id="RKLT01000005">
    <property type="protein sequence ID" value="MBX0296206.1"/>
    <property type="molecule type" value="Genomic_DNA"/>
</dbReference>